<dbReference type="OrthoDB" id="2596855at2759"/>
<feature type="compositionally biased region" description="Low complexity" evidence="1">
    <location>
        <begin position="71"/>
        <end position="82"/>
    </location>
</feature>
<keyword evidence="2" id="KW-0472">Membrane</keyword>
<dbReference type="EMBL" id="KZ110601">
    <property type="protein sequence ID" value="OSX59685.1"/>
    <property type="molecule type" value="Genomic_DNA"/>
</dbReference>
<dbReference type="Proteomes" id="UP000194127">
    <property type="component" value="Unassembled WGS sequence"/>
</dbReference>
<feature type="region of interest" description="Disordered" evidence="1">
    <location>
        <begin position="1"/>
        <end position="100"/>
    </location>
</feature>
<feature type="compositionally biased region" description="Low complexity" evidence="1">
    <location>
        <begin position="91"/>
        <end position="100"/>
    </location>
</feature>
<accession>A0A1X6MTJ5</accession>
<reference evidence="3 4" key="1">
    <citation type="submission" date="2017-04" db="EMBL/GenBank/DDBJ databases">
        <title>Genome Sequence of the Model Brown-Rot Fungus Postia placenta SB12.</title>
        <authorList>
            <consortium name="DOE Joint Genome Institute"/>
            <person name="Gaskell J."/>
            <person name="Kersten P."/>
            <person name="Larrondo L.F."/>
            <person name="Canessa P."/>
            <person name="Martinez D."/>
            <person name="Hibbett D."/>
            <person name="Schmoll M."/>
            <person name="Kubicek C.P."/>
            <person name="Martinez A.T."/>
            <person name="Yadav J."/>
            <person name="Master E."/>
            <person name="Magnuson J.K."/>
            <person name="James T."/>
            <person name="Yaver D."/>
            <person name="Berka R."/>
            <person name="Labutti K."/>
            <person name="Lipzen A."/>
            <person name="Aerts A."/>
            <person name="Barry K."/>
            <person name="Henrissat B."/>
            <person name="Blanchette R."/>
            <person name="Grigoriev I."/>
            <person name="Cullen D."/>
        </authorList>
    </citation>
    <scope>NUCLEOTIDE SEQUENCE [LARGE SCALE GENOMIC DNA]</scope>
    <source>
        <strain evidence="3 4">MAD-698-R-SB12</strain>
    </source>
</reference>
<name>A0A1X6MTJ5_9APHY</name>
<gene>
    <name evidence="3" type="ORF">POSPLADRAFT_1183355</name>
</gene>
<sequence length="333" mass="36127">MATMAEPHEEQRPQAGPLPSKQGEIGYREDVHGAAHEAGSSNEESADELPTRHPADTPLSSVPNTSTELVPPASTDSSSTPSNGAEATQRSPSPSSTHSTSKLVSLWNSKRVPTFHGLRATTLGLLVLQVLTLAGTITGWVFLIQHMQASGGDQSNDANFSMGSALIFVYVAFAIMTLVQIIFVERCLYRLRAERYAFLHPGEVLPRHRRGRPPHPALAFAPWHRQSLPSYAATLAQSGVGTGDVEDNVIAVPPPPSYGERHASMLLLAGEIPDRLRRIRDSASSSRPVSYMSRDPDWEERLDADAAAHLEENLAKMEEGDVTDAAHTWHAPN</sequence>
<proteinExistence type="predicted"/>
<evidence type="ECO:0000256" key="1">
    <source>
        <dbReference type="SAM" id="MobiDB-lite"/>
    </source>
</evidence>
<dbReference type="STRING" id="670580.A0A1X6MTJ5"/>
<keyword evidence="2" id="KW-1133">Transmembrane helix</keyword>
<evidence type="ECO:0000313" key="4">
    <source>
        <dbReference type="Proteomes" id="UP000194127"/>
    </source>
</evidence>
<feature type="compositionally biased region" description="Basic and acidic residues" evidence="1">
    <location>
        <begin position="26"/>
        <end position="35"/>
    </location>
</feature>
<keyword evidence="2" id="KW-0812">Transmembrane</keyword>
<feature type="compositionally biased region" description="Basic and acidic residues" evidence="1">
    <location>
        <begin position="1"/>
        <end position="12"/>
    </location>
</feature>
<feature type="transmembrane region" description="Helical" evidence="2">
    <location>
        <begin position="163"/>
        <end position="184"/>
    </location>
</feature>
<evidence type="ECO:0000256" key="2">
    <source>
        <dbReference type="SAM" id="Phobius"/>
    </source>
</evidence>
<organism evidence="3 4">
    <name type="scientific">Postia placenta MAD-698-R-SB12</name>
    <dbReference type="NCBI Taxonomy" id="670580"/>
    <lineage>
        <taxon>Eukaryota</taxon>
        <taxon>Fungi</taxon>
        <taxon>Dikarya</taxon>
        <taxon>Basidiomycota</taxon>
        <taxon>Agaricomycotina</taxon>
        <taxon>Agaricomycetes</taxon>
        <taxon>Polyporales</taxon>
        <taxon>Adustoporiaceae</taxon>
        <taxon>Rhodonia</taxon>
    </lineage>
</organism>
<feature type="compositionally biased region" description="Polar residues" evidence="1">
    <location>
        <begin position="58"/>
        <end position="68"/>
    </location>
</feature>
<evidence type="ECO:0000313" key="3">
    <source>
        <dbReference type="EMBL" id="OSX59685.1"/>
    </source>
</evidence>
<protein>
    <submittedName>
        <fullName evidence="3">Uncharacterized protein</fullName>
    </submittedName>
</protein>
<dbReference type="RefSeq" id="XP_024336479.1">
    <property type="nucleotide sequence ID" value="XM_024488995.1"/>
</dbReference>
<dbReference type="AlphaFoldDB" id="A0A1X6MTJ5"/>
<feature type="transmembrane region" description="Helical" evidence="2">
    <location>
        <begin position="120"/>
        <end position="143"/>
    </location>
</feature>
<keyword evidence="4" id="KW-1185">Reference proteome</keyword>
<dbReference type="GeneID" id="36333944"/>